<keyword evidence="10" id="KW-1185">Reference proteome</keyword>
<dbReference type="RefSeq" id="WP_344819456.1">
    <property type="nucleotide sequence ID" value="NZ_BAABCP010000001.1"/>
</dbReference>
<evidence type="ECO:0000313" key="10">
    <source>
        <dbReference type="Proteomes" id="UP001501591"/>
    </source>
</evidence>
<dbReference type="InterPro" id="IPR007627">
    <property type="entry name" value="RNA_pol_sigma70_r2"/>
</dbReference>
<dbReference type="Gene3D" id="3.10.450.50">
    <property type="match status" value="1"/>
</dbReference>
<feature type="domain" description="RNA polymerase sigma-70 region 2" evidence="6">
    <location>
        <begin position="12"/>
        <end position="78"/>
    </location>
</feature>
<sequence length="313" mass="35244">MAAVDADEFARLVAPYRRELFLHAYRLTAGTADAEDAVQEGLLAAWRGYSRLRDQLALRAWLYRIVTNTALRLIERRGPRLLSWDHLAASDPASELAAPREDARWVEPFRDITSPEHAVERREHIELAWIAALQHLPATQRAVLILREVLEFSAAEVADILDTSSVSVNSALQRARKTLARRKPQAQQSKNPELDQAAVRAFVSAFTSGDVEGVIALLTEQAKFTMPPLPAWFEGRTDIATFLRGSVFATPWRVHKVDEVNGHPAVFGEQFWEGEWRPGALMILHLRDGQLEWLASFVGPMCVEWAKELPGKR</sequence>
<dbReference type="InterPro" id="IPR037401">
    <property type="entry name" value="SnoaL-like"/>
</dbReference>
<feature type="domain" description="SnoaL-like" evidence="8">
    <location>
        <begin position="199"/>
        <end position="267"/>
    </location>
</feature>
<keyword evidence="4" id="KW-0731">Sigma factor</keyword>
<dbReference type="InterPro" id="IPR013249">
    <property type="entry name" value="RNA_pol_sigma70_r4_t2"/>
</dbReference>
<evidence type="ECO:0000259" key="8">
    <source>
        <dbReference type="Pfam" id="PF12680"/>
    </source>
</evidence>
<name>A0ABP7NDJ0_9MICO</name>
<keyword evidence="5" id="KW-0804">Transcription</keyword>
<evidence type="ECO:0000256" key="4">
    <source>
        <dbReference type="ARBA" id="ARBA00023082"/>
    </source>
</evidence>
<dbReference type="PANTHER" id="PTHR30173">
    <property type="entry name" value="SIGMA 19 FACTOR"/>
    <property type="match status" value="1"/>
</dbReference>
<dbReference type="PANTHER" id="PTHR30173:SF36">
    <property type="entry name" value="ECF RNA POLYMERASE SIGMA FACTOR SIGJ"/>
    <property type="match status" value="1"/>
</dbReference>
<dbReference type="Pfam" id="PF12680">
    <property type="entry name" value="SnoaL_2"/>
    <property type="match status" value="1"/>
</dbReference>
<comment type="similarity">
    <text evidence="1">Belongs to the sigma-70 factor family. ECF subfamily.</text>
</comment>
<dbReference type="Gene3D" id="1.10.10.10">
    <property type="entry name" value="Winged helix-like DNA-binding domain superfamily/Winged helix DNA-binding domain"/>
    <property type="match status" value="1"/>
</dbReference>
<accession>A0ABP7NDJ0</accession>
<dbReference type="EMBL" id="BAABCP010000001">
    <property type="protein sequence ID" value="GAA3942423.1"/>
    <property type="molecule type" value="Genomic_DNA"/>
</dbReference>
<gene>
    <name evidence="9" type="ORF">GCM10022383_20330</name>
</gene>
<evidence type="ECO:0000259" key="6">
    <source>
        <dbReference type="Pfam" id="PF04542"/>
    </source>
</evidence>
<dbReference type="NCBIfam" id="NF006089">
    <property type="entry name" value="PRK08241.1"/>
    <property type="match status" value="1"/>
</dbReference>
<organism evidence="9 10">
    <name type="scientific">Microbacterium soli</name>
    <dbReference type="NCBI Taxonomy" id="446075"/>
    <lineage>
        <taxon>Bacteria</taxon>
        <taxon>Bacillati</taxon>
        <taxon>Actinomycetota</taxon>
        <taxon>Actinomycetes</taxon>
        <taxon>Micrococcales</taxon>
        <taxon>Microbacteriaceae</taxon>
        <taxon>Microbacterium</taxon>
    </lineage>
</organism>
<feature type="domain" description="RNA polymerase sigma factor 70 region 4 type 2" evidence="7">
    <location>
        <begin position="129"/>
        <end position="179"/>
    </location>
</feature>
<dbReference type="CDD" id="cd06171">
    <property type="entry name" value="Sigma70_r4"/>
    <property type="match status" value="1"/>
</dbReference>
<dbReference type="SUPFAM" id="SSF54427">
    <property type="entry name" value="NTF2-like"/>
    <property type="match status" value="1"/>
</dbReference>
<evidence type="ECO:0000256" key="1">
    <source>
        <dbReference type="ARBA" id="ARBA00010641"/>
    </source>
</evidence>
<dbReference type="InterPro" id="IPR013324">
    <property type="entry name" value="RNA_pol_sigma_r3/r4-like"/>
</dbReference>
<evidence type="ECO:0000256" key="2">
    <source>
        <dbReference type="ARBA" id="ARBA00011344"/>
    </source>
</evidence>
<evidence type="ECO:0000256" key="3">
    <source>
        <dbReference type="ARBA" id="ARBA00023015"/>
    </source>
</evidence>
<dbReference type="SUPFAM" id="SSF88946">
    <property type="entry name" value="Sigma2 domain of RNA polymerase sigma factors"/>
    <property type="match status" value="1"/>
</dbReference>
<dbReference type="Pfam" id="PF08281">
    <property type="entry name" value="Sigma70_r4_2"/>
    <property type="match status" value="1"/>
</dbReference>
<dbReference type="Gene3D" id="1.10.1740.10">
    <property type="match status" value="1"/>
</dbReference>
<dbReference type="Pfam" id="PF04542">
    <property type="entry name" value="Sigma70_r2"/>
    <property type="match status" value="1"/>
</dbReference>
<dbReference type="InterPro" id="IPR013325">
    <property type="entry name" value="RNA_pol_sigma_r2"/>
</dbReference>
<evidence type="ECO:0000256" key="5">
    <source>
        <dbReference type="ARBA" id="ARBA00023163"/>
    </source>
</evidence>
<evidence type="ECO:0000259" key="7">
    <source>
        <dbReference type="Pfam" id="PF08281"/>
    </source>
</evidence>
<comment type="subunit">
    <text evidence="2">Interacts transiently with the RNA polymerase catalytic core formed by RpoA, RpoB, RpoC and RpoZ (2 alpha, 1 beta, 1 beta' and 1 omega subunit) to form the RNA polymerase holoenzyme that can initiate transcription.</text>
</comment>
<evidence type="ECO:0000313" key="9">
    <source>
        <dbReference type="EMBL" id="GAA3942423.1"/>
    </source>
</evidence>
<dbReference type="Proteomes" id="UP001501591">
    <property type="component" value="Unassembled WGS sequence"/>
</dbReference>
<protein>
    <recommendedName>
        <fullName evidence="11">RNA polymerase subunit sigma-70</fullName>
    </recommendedName>
</protein>
<proteinExistence type="inferred from homology"/>
<comment type="caution">
    <text evidence="9">The sequence shown here is derived from an EMBL/GenBank/DDBJ whole genome shotgun (WGS) entry which is preliminary data.</text>
</comment>
<dbReference type="SUPFAM" id="SSF88659">
    <property type="entry name" value="Sigma3 and sigma4 domains of RNA polymerase sigma factors"/>
    <property type="match status" value="1"/>
</dbReference>
<dbReference type="NCBIfam" id="TIGR02937">
    <property type="entry name" value="sigma70-ECF"/>
    <property type="match status" value="1"/>
</dbReference>
<dbReference type="InterPro" id="IPR036388">
    <property type="entry name" value="WH-like_DNA-bd_sf"/>
</dbReference>
<dbReference type="InterPro" id="IPR032710">
    <property type="entry name" value="NTF2-like_dom_sf"/>
</dbReference>
<reference evidence="10" key="1">
    <citation type="journal article" date="2019" name="Int. J. Syst. Evol. Microbiol.">
        <title>The Global Catalogue of Microorganisms (GCM) 10K type strain sequencing project: providing services to taxonomists for standard genome sequencing and annotation.</title>
        <authorList>
            <consortium name="The Broad Institute Genomics Platform"/>
            <consortium name="The Broad Institute Genome Sequencing Center for Infectious Disease"/>
            <person name="Wu L."/>
            <person name="Ma J."/>
        </authorList>
    </citation>
    <scope>NUCLEOTIDE SEQUENCE [LARGE SCALE GENOMIC DNA]</scope>
    <source>
        <strain evidence="10">JCM 17024</strain>
    </source>
</reference>
<keyword evidence="3" id="KW-0805">Transcription regulation</keyword>
<dbReference type="InterPro" id="IPR052704">
    <property type="entry name" value="ECF_Sigma-70_Domain"/>
</dbReference>
<dbReference type="InterPro" id="IPR014284">
    <property type="entry name" value="RNA_pol_sigma-70_dom"/>
</dbReference>
<evidence type="ECO:0008006" key="11">
    <source>
        <dbReference type="Google" id="ProtNLM"/>
    </source>
</evidence>